<comment type="similarity">
    <text evidence="3 4">In the C-terminal section; belongs to the PPC synthetase family.</text>
</comment>
<name>A0A1M6KQM4_9BACT</name>
<comment type="caution">
    <text evidence="3">Lacks conserved residue(s) required for the propagation of feature annotation.</text>
</comment>
<feature type="active site" description="Proton donor" evidence="3">
    <location>
        <position position="161"/>
    </location>
</feature>
<comment type="function">
    <text evidence="3">Catalyzes two sequential steps in the biosynthesis of coenzyme A. In the first step cysteine is conjugated to 4'-phosphopantothenate to form 4-phosphopantothenoylcysteine. In the second step the latter compound is decarboxylated to form 4'-phosphopantotheine.</text>
</comment>
<comment type="pathway">
    <text evidence="3 4">Cofactor biosynthesis; coenzyme A biosynthesis; CoA from (R)-pantothenate: step 2/5.</text>
</comment>
<feature type="region of interest" description="Phosphopantothenoylcysteine decarboxylase" evidence="3">
    <location>
        <begin position="1"/>
        <end position="192"/>
    </location>
</feature>
<evidence type="ECO:0000256" key="2">
    <source>
        <dbReference type="ARBA" id="ARBA00023239"/>
    </source>
</evidence>
<comment type="similarity">
    <text evidence="3 4">In the N-terminal section; belongs to the HFCD (homo-oligomeric flavin containing Cys decarboxylase) superfamily.</text>
</comment>
<feature type="domain" description="DNA/pantothenate metabolism flavoprotein C-terminal" evidence="6">
    <location>
        <begin position="188"/>
        <end position="396"/>
    </location>
</feature>
<feature type="domain" description="Flavoprotein" evidence="5">
    <location>
        <begin position="9"/>
        <end position="182"/>
    </location>
</feature>
<dbReference type="RefSeq" id="WP_073475344.1">
    <property type="nucleotide sequence ID" value="NZ_FQZU01000009.1"/>
</dbReference>
<dbReference type="OrthoDB" id="9802554at2"/>
<dbReference type="SUPFAM" id="SSF102645">
    <property type="entry name" value="CoaB-like"/>
    <property type="match status" value="1"/>
</dbReference>
<feature type="binding site" evidence="3">
    <location>
        <position position="343"/>
    </location>
    <ligand>
        <name>CTP</name>
        <dbReference type="ChEBI" id="CHEBI:37563"/>
    </ligand>
</feature>
<evidence type="ECO:0000259" key="5">
    <source>
        <dbReference type="Pfam" id="PF02441"/>
    </source>
</evidence>
<dbReference type="GO" id="GO:0015937">
    <property type="term" value="P:coenzyme A biosynthetic process"/>
    <property type="evidence" value="ECO:0007669"/>
    <property type="project" value="UniProtKB-UniRule"/>
</dbReference>
<dbReference type="InterPro" id="IPR036551">
    <property type="entry name" value="Flavin_trans-like"/>
</dbReference>
<dbReference type="PANTHER" id="PTHR14359:SF6">
    <property type="entry name" value="PHOSPHOPANTOTHENOYLCYSTEINE DECARBOXYLASE"/>
    <property type="match status" value="1"/>
</dbReference>
<keyword evidence="3" id="KW-0511">Multifunctional enzyme</keyword>
<protein>
    <recommendedName>
        <fullName evidence="3">Coenzyme A biosynthesis bifunctional protein CoaBC</fullName>
    </recommendedName>
    <alternativeName>
        <fullName evidence="3">DNA/pantothenate metabolism flavoprotein</fullName>
    </alternativeName>
    <alternativeName>
        <fullName evidence="3">Phosphopantothenoylcysteine synthetase/decarboxylase</fullName>
        <shortName evidence="3">PPCS-PPCDC</shortName>
    </alternativeName>
    <domain>
        <recommendedName>
            <fullName evidence="3">Phosphopantothenoylcysteine decarboxylase</fullName>
            <shortName evidence="3">PPC decarboxylase</shortName>
            <shortName evidence="3">PPC-DC</shortName>
            <ecNumber evidence="3">4.1.1.36</ecNumber>
        </recommendedName>
        <alternativeName>
            <fullName evidence="3">CoaC</fullName>
        </alternativeName>
    </domain>
    <domain>
        <recommendedName>
            <fullName evidence="3">Phosphopantothenate--cysteine ligase</fullName>
            <ecNumber evidence="3">6.3.2.5</ecNumber>
        </recommendedName>
        <alternativeName>
            <fullName evidence="3">CoaB</fullName>
        </alternativeName>
        <alternativeName>
            <fullName evidence="3">Phosphopantothenoylcysteine synthetase</fullName>
            <shortName evidence="3">PPC synthetase</shortName>
            <shortName evidence="3">PPC-S</shortName>
        </alternativeName>
    </domain>
</protein>
<dbReference type="EC" id="4.1.1.36" evidence="3"/>
<dbReference type="InterPro" id="IPR005252">
    <property type="entry name" value="CoaBC"/>
</dbReference>
<dbReference type="AlphaFoldDB" id="A0A1M6KQM4"/>
<feature type="binding site" evidence="3">
    <location>
        <position position="291"/>
    </location>
    <ligand>
        <name>CTP</name>
        <dbReference type="ChEBI" id="CHEBI:37563"/>
    </ligand>
</feature>
<dbReference type="GO" id="GO:0071513">
    <property type="term" value="C:phosphopantothenoylcysteine decarboxylase complex"/>
    <property type="evidence" value="ECO:0007669"/>
    <property type="project" value="TreeGrafter"/>
</dbReference>
<dbReference type="SUPFAM" id="SSF52507">
    <property type="entry name" value="Homo-oligomeric flavin-containing Cys decarboxylases, HFCD"/>
    <property type="match status" value="1"/>
</dbReference>
<evidence type="ECO:0000313" key="8">
    <source>
        <dbReference type="Proteomes" id="UP000183994"/>
    </source>
</evidence>
<dbReference type="GO" id="GO:0004633">
    <property type="term" value="F:phosphopantothenoylcysteine decarboxylase activity"/>
    <property type="evidence" value="ECO:0007669"/>
    <property type="project" value="UniProtKB-UniRule"/>
</dbReference>
<comment type="cofactor">
    <cofactor evidence="3">
        <name>FMN</name>
        <dbReference type="ChEBI" id="CHEBI:58210"/>
    </cofactor>
    <text evidence="3">Binds 1 FMN per subunit.</text>
</comment>
<comment type="catalytic activity">
    <reaction evidence="3 4">
        <text>N-[(R)-4-phosphopantothenoyl]-L-cysteine + H(+) = (R)-4'-phosphopantetheine + CO2</text>
        <dbReference type="Rhea" id="RHEA:16793"/>
        <dbReference type="ChEBI" id="CHEBI:15378"/>
        <dbReference type="ChEBI" id="CHEBI:16526"/>
        <dbReference type="ChEBI" id="CHEBI:59458"/>
        <dbReference type="ChEBI" id="CHEBI:61723"/>
        <dbReference type="EC" id="4.1.1.36"/>
    </reaction>
</comment>
<keyword evidence="3 4" id="KW-0288">FMN</keyword>
<dbReference type="HAMAP" id="MF_02225">
    <property type="entry name" value="CoaBC"/>
    <property type="match status" value="1"/>
</dbReference>
<reference evidence="8" key="1">
    <citation type="submission" date="2016-11" db="EMBL/GenBank/DDBJ databases">
        <authorList>
            <person name="Varghese N."/>
            <person name="Submissions S."/>
        </authorList>
    </citation>
    <scope>NUCLEOTIDE SEQUENCE [LARGE SCALE GENOMIC DNA]</scope>
    <source>
        <strain evidence="8">DSM 16219</strain>
    </source>
</reference>
<keyword evidence="3 4" id="KW-0285">Flavoprotein</keyword>
<evidence type="ECO:0000256" key="4">
    <source>
        <dbReference type="RuleBase" id="RU364078"/>
    </source>
</evidence>
<dbReference type="GO" id="GO:0046872">
    <property type="term" value="F:metal ion binding"/>
    <property type="evidence" value="ECO:0007669"/>
    <property type="project" value="UniProtKB-KW"/>
</dbReference>
<dbReference type="Gene3D" id="3.40.50.10300">
    <property type="entry name" value="CoaB-like"/>
    <property type="match status" value="1"/>
</dbReference>
<feature type="region of interest" description="Phosphopantothenate--cysteine ligase" evidence="3">
    <location>
        <begin position="193"/>
        <end position="405"/>
    </location>
</feature>
<keyword evidence="3" id="KW-0479">Metal-binding</keyword>
<comment type="cofactor">
    <cofactor evidence="3">
        <name>Mg(2+)</name>
        <dbReference type="ChEBI" id="CHEBI:18420"/>
    </cofactor>
</comment>
<dbReference type="EC" id="6.3.2.5" evidence="3"/>
<comment type="function">
    <text evidence="4">Catalyzes two steps in the biosynthesis of coenzyme A. In the first step cysteine is conjugated to 4'-phosphopantothenate to form 4-phosphopantothenoylcysteine, in the latter compound is decarboxylated to form 4'-phosphopantotheine.</text>
</comment>
<evidence type="ECO:0000256" key="1">
    <source>
        <dbReference type="ARBA" id="ARBA00022793"/>
    </source>
</evidence>
<dbReference type="STRING" id="1121393.SAMN02745216_01970"/>
<dbReference type="NCBIfam" id="TIGR00521">
    <property type="entry name" value="coaBC_dfp"/>
    <property type="match status" value="1"/>
</dbReference>
<keyword evidence="1 3" id="KW-0210">Decarboxylase</keyword>
<evidence type="ECO:0000313" key="7">
    <source>
        <dbReference type="EMBL" id="SHJ61273.1"/>
    </source>
</evidence>
<dbReference type="InterPro" id="IPR003382">
    <property type="entry name" value="Flavoprotein"/>
</dbReference>
<keyword evidence="8" id="KW-1185">Reference proteome</keyword>
<dbReference type="Gene3D" id="3.40.50.1950">
    <property type="entry name" value="Flavin prenyltransferase-like"/>
    <property type="match status" value="1"/>
</dbReference>
<evidence type="ECO:0000256" key="3">
    <source>
        <dbReference type="HAMAP-Rule" id="MF_02225"/>
    </source>
</evidence>
<comment type="catalytic activity">
    <reaction evidence="3 4">
        <text>(R)-4'-phosphopantothenate + L-cysteine + CTP = N-[(R)-4-phosphopantothenoyl]-L-cysteine + CMP + diphosphate + H(+)</text>
        <dbReference type="Rhea" id="RHEA:19397"/>
        <dbReference type="ChEBI" id="CHEBI:10986"/>
        <dbReference type="ChEBI" id="CHEBI:15378"/>
        <dbReference type="ChEBI" id="CHEBI:33019"/>
        <dbReference type="ChEBI" id="CHEBI:35235"/>
        <dbReference type="ChEBI" id="CHEBI:37563"/>
        <dbReference type="ChEBI" id="CHEBI:59458"/>
        <dbReference type="ChEBI" id="CHEBI:60377"/>
        <dbReference type="EC" id="6.3.2.5"/>
    </reaction>
</comment>
<feature type="binding site" evidence="3">
    <location>
        <begin position="307"/>
        <end position="310"/>
    </location>
    <ligand>
        <name>CTP</name>
        <dbReference type="ChEBI" id="CHEBI:37563"/>
    </ligand>
</feature>
<keyword evidence="2 3" id="KW-0456">Lyase</keyword>
<proteinExistence type="inferred from homology"/>
<sequence>MYHSPLAGKTIVLGVSGGIAAYKSVELVRILTTAGALVRVVMTRSAQQFVGPATFQALTEQPVYTDMWQQDEDNSIRHVAWAQEADALIIAPATANIIGKMAHGIADDPLSTLVLAAVCPKLVCPAMNTKMFENSIVQENLAKLGSHGFSVMAPGAGFLACGDTGPGRLPDPEKIADRLMKLLTKQDLKGKCVLVSAGPTREPIDPVRYISNPSTGKMGYAIARAAEHRGAKVILVTGPVSISPPENVEIHQVMTALEMAEVVLAQAERADIVIKTAAVGDYRCETEAEQKIKKTGDCMTLDLVPNPDILLELGKRKGKMVLIGFAAETEKLTAHAQEKLRKKNLDMIAANLIGPSDSGFGADTNKITCFSCGGASETLGLMSKEAAAHAILDKATDFLPECGVS</sequence>
<keyword evidence="3" id="KW-0460">Magnesium</keyword>
<evidence type="ECO:0000259" key="6">
    <source>
        <dbReference type="Pfam" id="PF04127"/>
    </source>
</evidence>
<dbReference type="InterPro" id="IPR035929">
    <property type="entry name" value="CoaB-like_sf"/>
</dbReference>
<feature type="binding site" evidence="3">
    <location>
        <position position="339"/>
    </location>
    <ligand>
        <name>CTP</name>
        <dbReference type="ChEBI" id="CHEBI:37563"/>
    </ligand>
</feature>
<gene>
    <name evidence="3" type="primary">coaBC</name>
    <name evidence="7" type="ORF">SAMN02745216_01970</name>
</gene>
<dbReference type="Pfam" id="PF04127">
    <property type="entry name" value="DFP"/>
    <property type="match status" value="1"/>
</dbReference>
<feature type="binding site" evidence="3">
    <location>
        <position position="325"/>
    </location>
    <ligand>
        <name>CTP</name>
        <dbReference type="ChEBI" id="CHEBI:37563"/>
    </ligand>
</feature>
<dbReference type="GO" id="GO:0004632">
    <property type="term" value="F:phosphopantothenate--cysteine ligase activity"/>
    <property type="evidence" value="ECO:0007669"/>
    <property type="project" value="UniProtKB-UniRule"/>
</dbReference>
<dbReference type="PANTHER" id="PTHR14359">
    <property type="entry name" value="HOMO-OLIGOMERIC FLAVIN CONTAINING CYS DECARBOXYLASE FAMILY"/>
    <property type="match status" value="1"/>
</dbReference>
<accession>A0A1M6KQM4</accession>
<dbReference type="Proteomes" id="UP000183994">
    <property type="component" value="Unassembled WGS sequence"/>
</dbReference>
<dbReference type="UniPathway" id="UPA00241">
    <property type="reaction ID" value="UER00353"/>
</dbReference>
<organism evidence="7 8">
    <name type="scientific">Desulfatibacillum alkenivorans DSM 16219</name>
    <dbReference type="NCBI Taxonomy" id="1121393"/>
    <lineage>
        <taxon>Bacteria</taxon>
        <taxon>Pseudomonadati</taxon>
        <taxon>Thermodesulfobacteriota</taxon>
        <taxon>Desulfobacteria</taxon>
        <taxon>Desulfobacterales</taxon>
        <taxon>Desulfatibacillaceae</taxon>
        <taxon>Desulfatibacillum</taxon>
    </lineage>
</organism>
<dbReference type="EMBL" id="FQZU01000009">
    <property type="protein sequence ID" value="SHJ61273.1"/>
    <property type="molecule type" value="Genomic_DNA"/>
</dbReference>
<dbReference type="GO" id="GO:0010181">
    <property type="term" value="F:FMN binding"/>
    <property type="evidence" value="ECO:0007669"/>
    <property type="project" value="UniProtKB-UniRule"/>
</dbReference>
<dbReference type="InterPro" id="IPR007085">
    <property type="entry name" value="DNA/pantothenate-metab_flavo_C"/>
</dbReference>
<dbReference type="GO" id="GO:0015941">
    <property type="term" value="P:pantothenate catabolic process"/>
    <property type="evidence" value="ECO:0007669"/>
    <property type="project" value="InterPro"/>
</dbReference>
<comment type="pathway">
    <text evidence="3 4">Cofactor biosynthesis; coenzyme A biosynthesis; CoA from (R)-pantothenate: step 3/5.</text>
</comment>
<feature type="binding site" evidence="3">
    <location>
        <position position="281"/>
    </location>
    <ligand>
        <name>CTP</name>
        <dbReference type="ChEBI" id="CHEBI:37563"/>
    </ligand>
</feature>
<keyword evidence="3 4" id="KW-0436">Ligase</keyword>
<dbReference type="Pfam" id="PF02441">
    <property type="entry name" value="Flavoprotein"/>
    <property type="match status" value="1"/>
</dbReference>